<evidence type="ECO:0000313" key="10">
    <source>
        <dbReference type="Proteomes" id="UP000564385"/>
    </source>
</evidence>
<proteinExistence type="predicted"/>
<keyword evidence="6" id="KW-0998">Cell outer membrane</keyword>
<organism evidence="9 10">
    <name type="scientific">Tunturiibacter lichenicola</name>
    <dbReference type="NCBI Taxonomy" id="2051959"/>
    <lineage>
        <taxon>Bacteria</taxon>
        <taxon>Pseudomonadati</taxon>
        <taxon>Acidobacteriota</taxon>
        <taxon>Terriglobia</taxon>
        <taxon>Terriglobales</taxon>
        <taxon>Acidobacteriaceae</taxon>
        <taxon>Tunturiibacter</taxon>
    </lineage>
</organism>
<name>A0A852VIP9_9BACT</name>
<dbReference type="SUPFAM" id="SSF49464">
    <property type="entry name" value="Carboxypeptidase regulatory domain-like"/>
    <property type="match status" value="1"/>
</dbReference>
<dbReference type="InterPro" id="IPR036942">
    <property type="entry name" value="Beta-barrel_TonB_sf"/>
</dbReference>
<dbReference type="Pfam" id="PF13620">
    <property type="entry name" value="CarboxypepD_reg"/>
    <property type="match status" value="1"/>
</dbReference>
<evidence type="ECO:0000256" key="7">
    <source>
        <dbReference type="SAM" id="MobiDB-lite"/>
    </source>
</evidence>
<dbReference type="GO" id="GO:0015344">
    <property type="term" value="F:siderophore uptake transmembrane transporter activity"/>
    <property type="evidence" value="ECO:0007669"/>
    <property type="project" value="TreeGrafter"/>
</dbReference>
<dbReference type="InterPro" id="IPR008969">
    <property type="entry name" value="CarboxyPept-like_regulatory"/>
</dbReference>
<dbReference type="AlphaFoldDB" id="A0A852VIP9"/>
<dbReference type="Gene3D" id="2.60.40.1120">
    <property type="entry name" value="Carboxypeptidase-like, regulatory domain"/>
    <property type="match status" value="1"/>
</dbReference>
<protein>
    <recommendedName>
        <fullName evidence="8">TonB-dependent transporter Oar-like beta-barrel domain-containing protein</fullName>
    </recommendedName>
</protein>
<feature type="domain" description="TonB-dependent transporter Oar-like beta-barrel" evidence="8">
    <location>
        <begin position="288"/>
        <end position="1196"/>
    </location>
</feature>
<keyword evidence="4" id="KW-0812">Transmembrane</keyword>
<accession>A0A852VIP9</accession>
<dbReference type="GO" id="GO:0044718">
    <property type="term" value="P:siderophore transmembrane transport"/>
    <property type="evidence" value="ECO:0007669"/>
    <property type="project" value="TreeGrafter"/>
</dbReference>
<keyword evidence="5" id="KW-0472">Membrane</keyword>
<dbReference type="SUPFAM" id="SSF56935">
    <property type="entry name" value="Porins"/>
    <property type="match status" value="1"/>
</dbReference>
<evidence type="ECO:0000313" key="9">
    <source>
        <dbReference type="EMBL" id="NYF91071.1"/>
    </source>
</evidence>
<gene>
    <name evidence="9" type="ORF">HDF08_003173</name>
</gene>
<evidence type="ECO:0000256" key="5">
    <source>
        <dbReference type="ARBA" id="ARBA00023136"/>
    </source>
</evidence>
<keyword evidence="2" id="KW-0813">Transport</keyword>
<evidence type="ECO:0000256" key="3">
    <source>
        <dbReference type="ARBA" id="ARBA00022452"/>
    </source>
</evidence>
<evidence type="ECO:0000256" key="4">
    <source>
        <dbReference type="ARBA" id="ARBA00022692"/>
    </source>
</evidence>
<dbReference type="EMBL" id="JACCCU010000002">
    <property type="protein sequence ID" value="NYF91071.1"/>
    <property type="molecule type" value="Genomic_DNA"/>
</dbReference>
<dbReference type="GO" id="GO:0009279">
    <property type="term" value="C:cell outer membrane"/>
    <property type="evidence" value="ECO:0007669"/>
    <property type="project" value="UniProtKB-SubCell"/>
</dbReference>
<sequence length="1203" mass="128940">MSDSLKRFTNPKLEGQDNMINEVTTQMDRSGQCGRRIFLRIAKGWSKPAYLLALLVLFTSAAFAQLTTADILGTVTDATGAVVPNATITLTNTGTNLVRTIQSNGSGDYVFALLPVGTYSISIKATGFQSAKTVVAVEAGDRARNDIKLQTGAESTIVEVTSSTPLLQADNATVSSTVTAQAVQDLPLNGRNFVQLISSTPGANEGAGNGLSSGGRPDDRRTNAAGLSVNGQDESLNNWIVDGIDDNERVIGTIGVKPNIEGIQEITIETNSYAPEAGRTAGGVINIVTKSGTNRFHGSVYEYFRNDIFDARNFFQTTGPKPELRQNQYGASINGPIFKDRTFFTFDYEGFRNVRGTTYTGTVPTQQEYNDINGVNGGSLTDLFSRTNNGTQGAGGAAAVNPIILAYERLYPAPTNPNAAPGASNFAISPNVTQSYNTYDARIDHKINDKNQIFARFSYNSVNTFTPPAFGTVNGIQISGGRYNFSGPATNIAQQYELGYTHIFTPALVADLRAGYTRINNLSLPLNYGVGIDQKVGFPASMTNFSPFADSLTPVSIGPFGDIGDGAYVPLQDIDGTYQYSGTVSWTKGNHNFKFGAALVRRQARNVQSASAVGAYGFNLSSDGLNAQGTSNDQGQTQDNQLASALLGAFNNQARNFNLSPPDYRSWEPGFFAQDSWKLSPKLTVIYGARYDIYTPFTEAHNHISNYDYLAALSSPAAATSSALNIAGVNGVNNNAGISTQYNNIGPRVGFAFSARPTTVLRGGYGISYFPGNYTSNGDLKNAPFTSVYAPACQSTLAVQLEASIPGASKGQNPDCATLGQPGIISSTVAIPPPAAPSAAQLANLATLPGLGFVAEQRNFKNALIQQFNLQLEQQIGANVLTIGYVGNIGQHLPESIDNINQPLPFNVVTNPELAARPLAGPLPNLSGVSYLNSGGVSNYNGLQTSFQRRFTKGLAVNANYTWAKALTDVSSYSQQGDQGWSHALPTNIRATEYGYADTDIQNRFALQLNYELQYGKNFTGVKKLAFSGWQTNMIARWQSGKVFSIENGGGNQGPLNNDTAIEADGAEHGYGNRAVPQNAGGNDRPDTISDPRLGHKSNAAFFNTASFVPQPLGTISNTQRNSLFGPHFRQVDLSLFKNFAVAERATIQFRVEAFNISNTPNFFIANNNSSNAQLGNANFGTITQTDPNDVPREYQFVLKVLF</sequence>
<dbReference type="PANTHER" id="PTHR30069">
    <property type="entry name" value="TONB-DEPENDENT OUTER MEMBRANE RECEPTOR"/>
    <property type="match status" value="1"/>
</dbReference>
<dbReference type="InterPro" id="IPR039426">
    <property type="entry name" value="TonB-dep_rcpt-like"/>
</dbReference>
<dbReference type="Proteomes" id="UP000564385">
    <property type="component" value="Unassembled WGS sequence"/>
</dbReference>
<dbReference type="Gene3D" id="2.40.170.20">
    <property type="entry name" value="TonB-dependent receptor, beta-barrel domain"/>
    <property type="match status" value="1"/>
</dbReference>
<reference evidence="9 10" key="1">
    <citation type="submission" date="2020-07" db="EMBL/GenBank/DDBJ databases">
        <title>Genomic Encyclopedia of Type Strains, Phase IV (KMG-V): Genome sequencing to study the core and pangenomes of soil and plant-associated prokaryotes.</title>
        <authorList>
            <person name="Whitman W."/>
        </authorList>
    </citation>
    <scope>NUCLEOTIDE SEQUENCE [LARGE SCALE GENOMIC DNA]</scope>
    <source>
        <strain evidence="9 10">M8UP22</strain>
    </source>
</reference>
<evidence type="ECO:0000256" key="6">
    <source>
        <dbReference type="ARBA" id="ARBA00023237"/>
    </source>
</evidence>
<feature type="region of interest" description="Disordered" evidence="7">
    <location>
        <begin position="199"/>
        <end position="229"/>
    </location>
</feature>
<dbReference type="InterPro" id="IPR057601">
    <property type="entry name" value="Oar-like_b-barrel"/>
</dbReference>
<evidence type="ECO:0000259" key="8">
    <source>
        <dbReference type="Pfam" id="PF25183"/>
    </source>
</evidence>
<dbReference type="Pfam" id="PF25183">
    <property type="entry name" value="OMP_b-brl_4"/>
    <property type="match status" value="1"/>
</dbReference>
<comment type="subcellular location">
    <subcellularLocation>
        <location evidence="1">Cell outer membrane</location>
        <topology evidence="1">Multi-pass membrane protein</topology>
    </subcellularLocation>
</comment>
<keyword evidence="3" id="KW-1134">Transmembrane beta strand</keyword>
<comment type="caution">
    <text evidence="9">The sequence shown here is derived from an EMBL/GenBank/DDBJ whole genome shotgun (WGS) entry which is preliminary data.</text>
</comment>
<evidence type="ECO:0000256" key="2">
    <source>
        <dbReference type="ARBA" id="ARBA00022448"/>
    </source>
</evidence>
<evidence type="ECO:0000256" key="1">
    <source>
        <dbReference type="ARBA" id="ARBA00004571"/>
    </source>
</evidence>
<dbReference type="PANTHER" id="PTHR30069:SF46">
    <property type="entry name" value="OAR PROTEIN"/>
    <property type="match status" value="1"/>
</dbReference>